<gene>
    <name evidence="1" type="ORF">AB4Y32_39995</name>
</gene>
<evidence type="ECO:0000313" key="2">
    <source>
        <dbReference type="Proteomes" id="UP001558850"/>
    </source>
</evidence>
<dbReference type="Proteomes" id="UP001558850">
    <property type="component" value="Unassembled WGS sequence"/>
</dbReference>
<reference evidence="1" key="1">
    <citation type="submission" date="2024-07" db="EMBL/GenBank/DDBJ databases">
        <title>A survey of Mimosa microsymbionts across Brazilian biomes reveals a high diversity of Paraburkholderia nodulating endemic species, but also that Cupriavidus is common as a symbiont of widespread species.</title>
        <authorList>
            <person name="Rouws L."/>
            <person name="Barauna A."/>
            <person name="Beukes C."/>
            <person name="Rouws J.R.C."/>
            <person name="De Faria S.M."/>
            <person name="Gross E."/>
            <person name="Bueno Dos Reis Junior F."/>
            <person name="Simon M.F."/>
            <person name="Maluk M."/>
            <person name="Odee D.W."/>
            <person name="Kenicer G."/>
            <person name="Young J.P.W."/>
            <person name="Reis V.M."/>
            <person name="Zilli J."/>
            <person name="James E.K."/>
        </authorList>
    </citation>
    <scope>NUCLEOTIDE SEQUENCE</scope>
    <source>
        <strain evidence="1">EG181B</strain>
    </source>
</reference>
<organism evidence="1 2">
    <name type="scientific">Paraburkholderia phymatum</name>
    <dbReference type="NCBI Taxonomy" id="148447"/>
    <lineage>
        <taxon>Bacteria</taxon>
        <taxon>Pseudomonadati</taxon>
        <taxon>Pseudomonadota</taxon>
        <taxon>Betaproteobacteria</taxon>
        <taxon>Burkholderiales</taxon>
        <taxon>Burkholderiaceae</taxon>
        <taxon>Paraburkholderia</taxon>
    </lineage>
</organism>
<accession>A0ACC6UE50</accession>
<name>A0ACC6UE50_9BURK</name>
<protein>
    <submittedName>
        <fullName evidence="1">Uncharacterized protein</fullName>
    </submittedName>
</protein>
<keyword evidence="2" id="KW-1185">Reference proteome</keyword>
<dbReference type="EMBL" id="JBFRCH010000074">
    <property type="protein sequence ID" value="MEX3937817.1"/>
    <property type="molecule type" value="Genomic_DNA"/>
</dbReference>
<evidence type="ECO:0000313" key="1">
    <source>
        <dbReference type="EMBL" id="MEX3937817.1"/>
    </source>
</evidence>
<proteinExistence type="predicted"/>
<sequence>MMHTISFPHFRVRYAIAACSVALAATCACQAPPGLLQAILVVGANAQLPLERLAAEAAWPAPVSSPVVPERERAQAQKADGYGRAAARKRHEHHEVHGYERSVSDYKYWT</sequence>
<comment type="caution">
    <text evidence="1">The sequence shown here is derived from an EMBL/GenBank/DDBJ whole genome shotgun (WGS) entry which is preliminary data.</text>
</comment>